<dbReference type="Proteomes" id="UP000887565">
    <property type="component" value="Unplaced"/>
</dbReference>
<reference evidence="2" key="1">
    <citation type="submission" date="2022-11" db="UniProtKB">
        <authorList>
            <consortium name="WormBaseParasite"/>
        </authorList>
    </citation>
    <scope>IDENTIFICATION</scope>
</reference>
<evidence type="ECO:0000313" key="1">
    <source>
        <dbReference type="Proteomes" id="UP000887565"/>
    </source>
</evidence>
<organism evidence="1 2">
    <name type="scientific">Romanomermis culicivorax</name>
    <name type="common">Nematode worm</name>
    <dbReference type="NCBI Taxonomy" id="13658"/>
    <lineage>
        <taxon>Eukaryota</taxon>
        <taxon>Metazoa</taxon>
        <taxon>Ecdysozoa</taxon>
        <taxon>Nematoda</taxon>
        <taxon>Enoplea</taxon>
        <taxon>Dorylaimia</taxon>
        <taxon>Mermithida</taxon>
        <taxon>Mermithoidea</taxon>
        <taxon>Mermithidae</taxon>
        <taxon>Romanomermis</taxon>
    </lineage>
</organism>
<dbReference type="AlphaFoldDB" id="A0A915K7X0"/>
<evidence type="ECO:0000313" key="2">
    <source>
        <dbReference type="WBParaSite" id="nRc.2.0.1.t34832-RA"/>
    </source>
</evidence>
<protein>
    <submittedName>
        <fullName evidence="2">Uncharacterized protein</fullName>
    </submittedName>
</protein>
<sequence length="213" mass="24425">MLQNCISGSEQDLCTSIFGSNEMVYATGRLEKPDGRIPNTSSFDPHTLTKRAFAGEHFIDENCDSYRTLPYITTLRVRLYMDGLRSVDKCATQRFEYSFRTNGHDLKKNSFNLVVSTGTIDEFLALQNCQKTPDSNLCIRIKNFVEREDPCQSLVDVMKKEYCLKGQSDIPNFYYGEKFYDSLCYFMAENLSSLDFSRNPGFSLLLSNASKFR</sequence>
<keyword evidence="1" id="KW-1185">Reference proteome</keyword>
<name>A0A915K7X0_ROMCU</name>
<dbReference type="WBParaSite" id="nRc.2.0.1.t34832-RA">
    <property type="protein sequence ID" value="nRc.2.0.1.t34832-RA"/>
    <property type="gene ID" value="nRc.2.0.1.g34832"/>
</dbReference>
<accession>A0A915K7X0</accession>
<proteinExistence type="predicted"/>